<evidence type="ECO:0000256" key="22">
    <source>
        <dbReference type="ARBA" id="ARBA00032743"/>
    </source>
</evidence>
<evidence type="ECO:0000256" key="1">
    <source>
        <dbReference type="ARBA" id="ARBA00001698"/>
    </source>
</evidence>
<sequence length="260" mass="28513">MKTRVITAIAALIVFLPLLFLGGDYFKYTTFALGVMAMYEIVRMTFKETNIVILGLSSLAGAVLYLHNEILSLSQYSIVYIIIIGMLGSVVGTGHRIKLVEIGSIIFVTAYIFVGFYSLYMLRSLSLFHVGYLLLTIWFTDSFAYIGGMKFGKNKLSPHISPNKSIEGSVIGSLSSVLIAVVFYFTTNIFSNLILAIVITLVISVIGQFGDLIESAYKREYGVKDSSNLLPGHGGIFDRFDSVILSAPCLVLLLNLVATL</sequence>
<dbReference type="STRING" id="84135.GCA_001052115_00941"/>
<comment type="caution">
    <text evidence="25">The sequence shown here is derived from an EMBL/GenBank/DDBJ whole genome shotgun (WGS) entry which is preliminary data.</text>
</comment>
<comment type="pathway">
    <text evidence="3">Phospholipid metabolism; CDP-diacylglycerol biosynthesis; CDP-diacylglycerol from sn-glycerol 3-phosphate: step 3/3.</text>
</comment>
<evidence type="ECO:0000256" key="7">
    <source>
        <dbReference type="ARBA" id="ARBA00019373"/>
    </source>
</evidence>
<dbReference type="PANTHER" id="PTHR46382:SF1">
    <property type="entry name" value="PHOSPHATIDATE CYTIDYLYLTRANSFERASE"/>
    <property type="match status" value="1"/>
</dbReference>
<comment type="similarity">
    <text evidence="5">Belongs to the CDS family.</text>
</comment>
<feature type="transmembrane region" description="Helical" evidence="24">
    <location>
        <begin position="126"/>
        <end position="147"/>
    </location>
</feature>
<comment type="catalytic activity">
    <reaction evidence="1">
        <text>a 1,2-diacyl-sn-glycero-3-phosphate + CTP + H(+) = a CDP-1,2-diacyl-sn-glycerol + diphosphate</text>
        <dbReference type="Rhea" id="RHEA:16229"/>
        <dbReference type="ChEBI" id="CHEBI:15378"/>
        <dbReference type="ChEBI" id="CHEBI:33019"/>
        <dbReference type="ChEBI" id="CHEBI:37563"/>
        <dbReference type="ChEBI" id="CHEBI:58332"/>
        <dbReference type="ChEBI" id="CHEBI:58608"/>
        <dbReference type="EC" id="2.7.7.41"/>
    </reaction>
</comment>
<accession>A0A2N6SDE3</accession>
<evidence type="ECO:0000256" key="21">
    <source>
        <dbReference type="ARBA" id="ARBA00032396"/>
    </source>
</evidence>
<evidence type="ECO:0000256" key="4">
    <source>
        <dbReference type="ARBA" id="ARBA00005189"/>
    </source>
</evidence>
<keyword evidence="12 25" id="KW-0548">Nucleotidyltransferase</keyword>
<dbReference type="GO" id="GO:0004605">
    <property type="term" value="F:phosphatidate cytidylyltransferase activity"/>
    <property type="evidence" value="ECO:0007669"/>
    <property type="project" value="UniProtKB-EC"/>
</dbReference>
<feature type="transmembrane region" description="Helical" evidence="24">
    <location>
        <begin position="99"/>
        <end position="120"/>
    </location>
</feature>
<evidence type="ECO:0000256" key="23">
    <source>
        <dbReference type="ARBA" id="ARBA00033406"/>
    </source>
</evidence>
<evidence type="ECO:0000256" key="16">
    <source>
        <dbReference type="ARBA" id="ARBA00023209"/>
    </source>
</evidence>
<dbReference type="AlphaFoldDB" id="A0A2N6SDE3"/>
<comment type="subcellular location">
    <subcellularLocation>
        <location evidence="2">Cell membrane</location>
        <topology evidence="2">Multi-pass membrane protein</topology>
    </subcellularLocation>
</comment>
<evidence type="ECO:0000256" key="8">
    <source>
        <dbReference type="ARBA" id="ARBA00022475"/>
    </source>
</evidence>
<feature type="transmembrane region" description="Helical" evidence="24">
    <location>
        <begin position="6"/>
        <end position="28"/>
    </location>
</feature>
<dbReference type="OrthoDB" id="9799199at2"/>
<evidence type="ECO:0000256" key="24">
    <source>
        <dbReference type="SAM" id="Phobius"/>
    </source>
</evidence>
<dbReference type="EMBL" id="PNGT01000008">
    <property type="protein sequence ID" value="PMC51975.1"/>
    <property type="molecule type" value="Genomic_DNA"/>
</dbReference>
<gene>
    <name evidence="25" type="ORF">CJ218_07175</name>
</gene>
<dbReference type="PANTHER" id="PTHR46382">
    <property type="entry name" value="PHOSPHATIDATE CYTIDYLYLTRANSFERASE"/>
    <property type="match status" value="1"/>
</dbReference>
<evidence type="ECO:0000256" key="3">
    <source>
        <dbReference type="ARBA" id="ARBA00005119"/>
    </source>
</evidence>
<feature type="transmembrane region" description="Helical" evidence="24">
    <location>
        <begin position="193"/>
        <end position="213"/>
    </location>
</feature>
<evidence type="ECO:0000256" key="15">
    <source>
        <dbReference type="ARBA" id="ARBA00023136"/>
    </source>
</evidence>
<evidence type="ECO:0000256" key="6">
    <source>
        <dbReference type="ARBA" id="ARBA00012487"/>
    </source>
</evidence>
<organism evidence="25 26">
    <name type="scientific">Gemella sanguinis</name>
    <dbReference type="NCBI Taxonomy" id="84135"/>
    <lineage>
        <taxon>Bacteria</taxon>
        <taxon>Bacillati</taxon>
        <taxon>Bacillota</taxon>
        <taxon>Bacilli</taxon>
        <taxon>Bacillales</taxon>
        <taxon>Gemellaceae</taxon>
        <taxon>Gemella</taxon>
    </lineage>
</organism>
<evidence type="ECO:0000256" key="9">
    <source>
        <dbReference type="ARBA" id="ARBA00022516"/>
    </source>
</evidence>
<feature type="transmembrane region" description="Helical" evidence="24">
    <location>
        <begin position="168"/>
        <end position="187"/>
    </location>
</feature>
<keyword evidence="13 24" id="KW-1133">Transmembrane helix</keyword>
<reference evidence="25 26" key="1">
    <citation type="submission" date="2017-09" db="EMBL/GenBank/DDBJ databases">
        <title>Bacterial strain isolated from the female urinary microbiota.</title>
        <authorList>
            <person name="Thomas-White K."/>
            <person name="Kumar N."/>
            <person name="Forster S."/>
            <person name="Putonti C."/>
            <person name="Lawley T."/>
            <person name="Wolfe A.J."/>
        </authorList>
    </citation>
    <scope>NUCLEOTIDE SEQUENCE [LARGE SCALE GENOMIC DNA]</scope>
    <source>
        <strain evidence="25 26">UMB0186</strain>
    </source>
</reference>
<feature type="transmembrane region" description="Helical" evidence="24">
    <location>
        <begin position="49"/>
        <end position="67"/>
    </location>
</feature>
<comment type="pathway">
    <text evidence="4">Lipid metabolism.</text>
</comment>
<evidence type="ECO:0000256" key="18">
    <source>
        <dbReference type="ARBA" id="ARBA00029893"/>
    </source>
</evidence>
<evidence type="ECO:0000256" key="14">
    <source>
        <dbReference type="ARBA" id="ARBA00023098"/>
    </source>
</evidence>
<evidence type="ECO:0000256" key="2">
    <source>
        <dbReference type="ARBA" id="ARBA00004651"/>
    </source>
</evidence>
<dbReference type="RefSeq" id="WP_031552240.1">
    <property type="nucleotide sequence ID" value="NZ_JAAXPT010000005.1"/>
</dbReference>
<evidence type="ECO:0000256" key="10">
    <source>
        <dbReference type="ARBA" id="ARBA00022679"/>
    </source>
</evidence>
<feature type="transmembrane region" description="Helical" evidence="24">
    <location>
        <begin position="73"/>
        <end position="92"/>
    </location>
</feature>
<dbReference type="EC" id="2.7.7.41" evidence="6"/>
<keyword evidence="11 24" id="KW-0812">Transmembrane</keyword>
<keyword evidence="10 25" id="KW-0808">Transferase</keyword>
<evidence type="ECO:0000256" key="19">
    <source>
        <dbReference type="ARBA" id="ARBA00031825"/>
    </source>
</evidence>
<evidence type="ECO:0000256" key="5">
    <source>
        <dbReference type="ARBA" id="ARBA00010185"/>
    </source>
</evidence>
<evidence type="ECO:0000256" key="11">
    <source>
        <dbReference type="ARBA" id="ARBA00022692"/>
    </source>
</evidence>
<evidence type="ECO:0000256" key="12">
    <source>
        <dbReference type="ARBA" id="ARBA00022695"/>
    </source>
</evidence>
<name>A0A2N6SDE3_9BACL</name>
<protein>
    <recommendedName>
        <fullName evidence="7">Phosphatidate cytidylyltransferase</fullName>
        <ecNumber evidence="6">2.7.7.41</ecNumber>
    </recommendedName>
    <alternativeName>
        <fullName evidence="20">CDP-DAG synthase</fullName>
    </alternativeName>
    <alternativeName>
        <fullName evidence="22">CDP-DG synthase</fullName>
    </alternativeName>
    <alternativeName>
        <fullName evidence="18">CDP-diacylglycerol synthase</fullName>
    </alternativeName>
    <alternativeName>
        <fullName evidence="21">CDP-diglyceride pyrophosphorylase</fullName>
    </alternativeName>
    <alternativeName>
        <fullName evidence="23">CDP-diglyceride synthase</fullName>
    </alternativeName>
    <alternativeName>
        <fullName evidence="19">CTP:phosphatidate cytidylyltransferase</fullName>
    </alternativeName>
</protein>
<evidence type="ECO:0000313" key="25">
    <source>
        <dbReference type="EMBL" id="PMC51975.1"/>
    </source>
</evidence>
<dbReference type="Proteomes" id="UP000235670">
    <property type="component" value="Unassembled WGS sequence"/>
</dbReference>
<evidence type="ECO:0000256" key="20">
    <source>
        <dbReference type="ARBA" id="ARBA00032253"/>
    </source>
</evidence>
<evidence type="ECO:0000313" key="26">
    <source>
        <dbReference type="Proteomes" id="UP000235670"/>
    </source>
</evidence>
<keyword evidence="14" id="KW-0443">Lipid metabolism</keyword>
<keyword evidence="9" id="KW-0444">Lipid biosynthesis</keyword>
<keyword evidence="8" id="KW-1003">Cell membrane</keyword>
<evidence type="ECO:0000256" key="13">
    <source>
        <dbReference type="ARBA" id="ARBA00022989"/>
    </source>
</evidence>
<keyword evidence="15 24" id="KW-0472">Membrane</keyword>
<evidence type="ECO:0000256" key="17">
    <source>
        <dbReference type="ARBA" id="ARBA00023264"/>
    </source>
</evidence>
<keyword evidence="16" id="KW-0594">Phospholipid biosynthesis</keyword>
<dbReference type="Pfam" id="PF01148">
    <property type="entry name" value="CTP_transf_1"/>
    <property type="match status" value="1"/>
</dbReference>
<dbReference type="GO" id="GO:0005886">
    <property type="term" value="C:plasma membrane"/>
    <property type="evidence" value="ECO:0007669"/>
    <property type="project" value="UniProtKB-SubCell"/>
</dbReference>
<keyword evidence="17" id="KW-1208">Phospholipid metabolism</keyword>
<dbReference type="GO" id="GO:0016024">
    <property type="term" value="P:CDP-diacylglycerol biosynthetic process"/>
    <property type="evidence" value="ECO:0007669"/>
    <property type="project" value="TreeGrafter"/>
</dbReference>
<proteinExistence type="inferred from homology"/>